<dbReference type="AlphaFoldDB" id="A0A4C1ZW00"/>
<organism evidence="1 2">
    <name type="scientific">Eumeta variegata</name>
    <name type="common">Bagworm moth</name>
    <name type="synonym">Eumeta japonica</name>
    <dbReference type="NCBI Taxonomy" id="151549"/>
    <lineage>
        <taxon>Eukaryota</taxon>
        <taxon>Metazoa</taxon>
        <taxon>Ecdysozoa</taxon>
        <taxon>Arthropoda</taxon>
        <taxon>Hexapoda</taxon>
        <taxon>Insecta</taxon>
        <taxon>Pterygota</taxon>
        <taxon>Neoptera</taxon>
        <taxon>Endopterygota</taxon>
        <taxon>Lepidoptera</taxon>
        <taxon>Glossata</taxon>
        <taxon>Ditrysia</taxon>
        <taxon>Tineoidea</taxon>
        <taxon>Psychidae</taxon>
        <taxon>Oiketicinae</taxon>
        <taxon>Eumeta</taxon>
    </lineage>
</organism>
<protein>
    <submittedName>
        <fullName evidence="1">Uncharacterized protein</fullName>
    </submittedName>
</protein>
<dbReference type="Proteomes" id="UP000299102">
    <property type="component" value="Unassembled WGS sequence"/>
</dbReference>
<keyword evidence="2" id="KW-1185">Reference proteome</keyword>
<accession>A0A4C1ZW00</accession>
<comment type="caution">
    <text evidence="1">The sequence shown here is derived from an EMBL/GenBank/DDBJ whole genome shotgun (WGS) entry which is preliminary data.</text>
</comment>
<sequence>MFVQTKRNSVSTNISKDLVLKTTIAYSRSKGEARRAIRKEMITGAHGHLQPQKCFLGGYGISNGGDQIDRRKGDWAIGFFAIAAHVARDNTRPCALTHGGLRPPPAPHPVPQSSPLIASIQRRQILDRVTVTQKI</sequence>
<evidence type="ECO:0000313" key="1">
    <source>
        <dbReference type="EMBL" id="GBP92180.1"/>
    </source>
</evidence>
<dbReference type="EMBL" id="BGZK01002245">
    <property type="protein sequence ID" value="GBP92180.1"/>
    <property type="molecule type" value="Genomic_DNA"/>
</dbReference>
<evidence type="ECO:0000313" key="2">
    <source>
        <dbReference type="Proteomes" id="UP000299102"/>
    </source>
</evidence>
<proteinExistence type="predicted"/>
<name>A0A4C1ZW00_EUMVA</name>
<reference evidence="1 2" key="1">
    <citation type="journal article" date="2019" name="Commun. Biol.">
        <title>The bagworm genome reveals a unique fibroin gene that provides high tensile strength.</title>
        <authorList>
            <person name="Kono N."/>
            <person name="Nakamura H."/>
            <person name="Ohtoshi R."/>
            <person name="Tomita M."/>
            <person name="Numata K."/>
            <person name="Arakawa K."/>
        </authorList>
    </citation>
    <scope>NUCLEOTIDE SEQUENCE [LARGE SCALE GENOMIC DNA]</scope>
</reference>
<gene>
    <name evidence="1" type="ORF">EVAR_35369_1</name>
</gene>